<dbReference type="EMBL" id="JAEQNB010000004">
    <property type="protein sequence ID" value="MBL0387915.1"/>
    <property type="molecule type" value="Genomic_DNA"/>
</dbReference>
<evidence type="ECO:0000313" key="2">
    <source>
        <dbReference type="Proteomes" id="UP000602284"/>
    </source>
</evidence>
<dbReference type="Proteomes" id="UP000602284">
    <property type="component" value="Unassembled WGS sequence"/>
</dbReference>
<organism evidence="1 2">
    <name type="scientific">Tumebacillus amylolyticus</name>
    <dbReference type="NCBI Taxonomy" id="2801339"/>
    <lineage>
        <taxon>Bacteria</taxon>
        <taxon>Bacillati</taxon>
        <taxon>Bacillota</taxon>
        <taxon>Bacilli</taxon>
        <taxon>Bacillales</taxon>
        <taxon>Alicyclobacillaceae</taxon>
        <taxon>Tumebacillus</taxon>
    </lineage>
</organism>
<proteinExistence type="predicted"/>
<name>A0ABS1JCE2_9BACL</name>
<protein>
    <submittedName>
        <fullName evidence="1">Uncharacterized protein</fullName>
    </submittedName>
</protein>
<dbReference type="RefSeq" id="WP_201636369.1">
    <property type="nucleotide sequence ID" value="NZ_JAEQNB010000004.1"/>
</dbReference>
<gene>
    <name evidence="1" type="ORF">JJB07_14840</name>
</gene>
<keyword evidence="2" id="KW-1185">Reference proteome</keyword>
<reference evidence="1 2" key="1">
    <citation type="submission" date="2021-01" db="EMBL/GenBank/DDBJ databases">
        <title>Tumebacillus sp. strain ITR2 16S ribosomal RNA gene Genome sequencing and assembly.</title>
        <authorList>
            <person name="Kang M."/>
        </authorList>
    </citation>
    <scope>NUCLEOTIDE SEQUENCE [LARGE SCALE GENOMIC DNA]</scope>
    <source>
        <strain evidence="1 2">ITR2</strain>
    </source>
</reference>
<evidence type="ECO:0000313" key="1">
    <source>
        <dbReference type="EMBL" id="MBL0387915.1"/>
    </source>
</evidence>
<accession>A0ABS1JCE2</accession>
<sequence length="78" mass="8686">MAANQIRRLLEQTRDDMVAAGYKYTHLVTIVELPTGAREVIVNTDGLQSKIEYLLKTYDENMRMQANSAISIVGATIA</sequence>
<comment type="caution">
    <text evidence="1">The sequence shown here is derived from an EMBL/GenBank/DDBJ whole genome shotgun (WGS) entry which is preliminary data.</text>
</comment>